<gene>
    <name evidence="3" type="ORF">H9742_05990</name>
</gene>
<evidence type="ECO:0000313" key="3">
    <source>
        <dbReference type="EMBL" id="HIW81071.1"/>
    </source>
</evidence>
<reference evidence="3" key="1">
    <citation type="journal article" date="2021" name="PeerJ">
        <title>Extensive microbial diversity within the chicken gut microbiome revealed by metagenomics and culture.</title>
        <authorList>
            <person name="Gilroy R."/>
            <person name="Ravi A."/>
            <person name="Getino M."/>
            <person name="Pursley I."/>
            <person name="Horton D.L."/>
            <person name="Alikhan N.F."/>
            <person name="Baker D."/>
            <person name="Gharbi K."/>
            <person name="Hall N."/>
            <person name="Watson M."/>
            <person name="Adriaenssens E.M."/>
            <person name="Foster-Nyarko E."/>
            <person name="Jarju S."/>
            <person name="Secka A."/>
            <person name="Antonio M."/>
            <person name="Oren A."/>
            <person name="Chaudhuri R.R."/>
            <person name="La Ragione R."/>
            <person name="Hildebrand F."/>
            <person name="Pallen M.J."/>
        </authorList>
    </citation>
    <scope>NUCLEOTIDE SEQUENCE</scope>
    <source>
        <strain evidence="3">CHK195-6426</strain>
    </source>
</reference>
<sequence length="176" mass="20394">MEGHLTKKGEEEREFKELAVYELLDDLGISYTRLDHEAVYTIEGCDEIGGLLGVKLCKNLFLCNSQRTKFYLLMMPGDKRFVTREFCRQIQSPRLSFAPPEYMEQFLNITPGSVSVMGLMNDTENRVQLVIDRQVLEMEYIGCHPCVNTSSIRLSTKDLAEKFLPRVKHDYWTVEL</sequence>
<dbReference type="GO" id="GO:0002161">
    <property type="term" value="F:aminoacyl-tRNA deacylase activity"/>
    <property type="evidence" value="ECO:0007669"/>
    <property type="project" value="InterPro"/>
</dbReference>
<evidence type="ECO:0000259" key="2">
    <source>
        <dbReference type="Pfam" id="PF04073"/>
    </source>
</evidence>
<protein>
    <submittedName>
        <fullName evidence="3">Prolyl-tRNA synthetase associated domain-containing protein</fullName>
    </submittedName>
</protein>
<dbReference type="Pfam" id="PF04073">
    <property type="entry name" value="tRNA_edit"/>
    <property type="match status" value="1"/>
</dbReference>
<dbReference type="PANTHER" id="PTHR31423:SF3">
    <property type="entry name" value="PROLYL-TRNA SYNTHETASE ASSOCIATED DOMAIN-CONTAINING PROTEIN 1-RELATED"/>
    <property type="match status" value="1"/>
</dbReference>
<comment type="similarity">
    <text evidence="1">Belongs to the PRORSD1 family.</text>
</comment>
<dbReference type="InterPro" id="IPR036754">
    <property type="entry name" value="YbaK/aa-tRNA-synt-asso_dom_sf"/>
</dbReference>
<dbReference type="CDD" id="cd04335">
    <property type="entry name" value="PrdX_deacylase"/>
    <property type="match status" value="1"/>
</dbReference>
<evidence type="ECO:0000313" key="4">
    <source>
        <dbReference type="Proteomes" id="UP000824265"/>
    </source>
</evidence>
<dbReference type="Proteomes" id="UP000824265">
    <property type="component" value="Unassembled WGS sequence"/>
</dbReference>
<reference evidence="3" key="2">
    <citation type="submission" date="2021-04" db="EMBL/GenBank/DDBJ databases">
        <authorList>
            <person name="Gilroy R."/>
        </authorList>
    </citation>
    <scope>NUCLEOTIDE SEQUENCE</scope>
    <source>
        <strain evidence="3">CHK195-6426</strain>
    </source>
</reference>
<dbReference type="Gene3D" id="3.90.960.10">
    <property type="entry name" value="YbaK/aminoacyl-tRNA synthetase-associated domain"/>
    <property type="match status" value="1"/>
</dbReference>
<proteinExistence type="inferred from homology"/>
<dbReference type="InterPro" id="IPR007214">
    <property type="entry name" value="YbaK/aa-tRNA-synth-assoc-dom"/>
</dbReference>
<dbReference type="AlphaFoldDB" id="A0A9D1R6Q6"/>
<dbReference type="PANTHER" id="PTHR31423">
    <property type="entry name" value="YBAK DOMAIN-CONTAINING PROTEIN"/>
    <property type="match status" value="1"/>
</dbReference>
<dbReference type="SUPFAM" id="SSF55826">
    <property type="entry name" value="YbaK/ProRS associated domain"/>
    <property type="match status" value="1"/>
</dbReference>
<name>A0A9D1R6Q6_9FIRM</name>
<dbReference type="InterPro" id="IPR040285">
    <property type="entry name" value="ProX/PRXD1"/>
</dbReference>
<accession>A0A9D1R6Q6</accession>
<comment type="caution">
    <text evidence="3">The sequence shown here is derived from an EMBL/GenBank/DDBJ whole genome shotgun (WGS) entry which is preliminary data.</text>
</comment>
<dbReference type="EMBL" id="DXGH01000033">
    <property type="protein sequence ID" value="HIW81071.1"/>
    <property type="molecule type" value="Genomic_DNA"/>
</dbReference>
<feature type="domain" description="YbaK/aminoacyl-tRNA synthetase-associated" evidence="2">
    <location>
        <begin position="36"/>
        <end position="160"/>
    </location>
</feature>
<evidence type="ECO:0000256" key="1">
    <source>
        <dbReference type="ARBA" id="ARBA00010201"/>
    </source>
</evidence>
<organism evidence="3 4">
    <name type="scientific">Candidatus Acetatifactor stercoripullorum</name>
    <dbReference type="NCBI Taxonomy" id="2838414"/>
    <lineage>
        <taxon>Bacteria</taxon>
        <taxon>Bacillati</taxon>
        <taxon>Bacillota</taxon>
        <taxon>Clostridia</taxon>
        <taxon>Lachnospirales</taxon>
        <taxon>Lachnospiraceae</taxon>
        <taxon>Acetatifactor</taxon>
    </lineage>
</organism>